<dbReference type="AlphaFoldDB" id="A0A1G8IGB5"/>
<evidence type="ECO:0000256" key="8">
    <source>
        <dbReference type="ARBA" id="ARBA00038436"/>
    </source>
</evidence>
<comment type="similarity">
    <text evidence="8 9">Belongs to the TRAP transporter small permease family.</text>
</comment>
<evidence type="ECO:0000256" key="1">
    <source>
        <dbReference type="ARBA" id="ARBA00004429"/>
    </source>
</evidence>
<dbReference type="GO" id="GO:0022857">
    <property type="term" value="F:transmembrane transporter activity"/>
    <property type="evidence" value="ECO:0007669"/>
    <property type="project" value="UniProtKB-UniRule"/>
</dbReference>
<evidence type="ECO:0000256" key="2">
    <source>
        <dbReference type="ARBA" id="ARBA00022448"/>
    </source>
</evidence>
<feature type="transmembrane region" description="Helical" evidence="9">
    <location>
        <begin position="134"/>
        <end position="151"/>
    </location>
</feature>
<reference evidence="11 12" key="1">
    <citation type="submission" date="2016-10" db="EMBL/GenBank/DDBJ databases">
        <authorList>
            <person name="de Groot N.N."/>
        </authorList>
    </citation>
    <scope>NUCLEOTIDE SEQUENCE [LARGE SCALE GENOMIC DNA]</scope>
    <source>
        <strain evidence="11 12">DSM 5885</strain>
    </source>
</reference>
<dbReference type="RefSeq" id="WP_091938713.1">
    <property type="nucleotide sequence ID" value="NZ_FNCY01000014.1"/>
</dbReference>
<keyword evidence="2 9" id="KW-0813">Transport</keyword>
<evidence type="ECO:0000256" key="5">
    <source>
        <dbReference type="ARBA" id="ARBA00022692"/>
    </source>
</evidence>
<dbReference type="OrthoDB" id="9795655at2"/>
<feature type="transmembrane region" description="Helical" evidence="9">
    <location>
        <begin position="53"/>
        <end position="71"/>
    </location>
</feature>
<evidence type="ECO:0000256" key="6">
    <source>
        <dbReference type="ARBA" id="ARBA00022989"/>
    </source>
</evidence>
<keyword evidence="7 9" id="KW-0472">Membrane</keyword>
<dbReference type="PANTHER" id="PTHR35011">
    <property type="entry name" value="2,3-DIKETO-L-GULONATE TRAP TRANSPORTER SMALL PERMEASE PROTEIN YIAM"/>
    <property type="match status" value="1"/>
</dbReference>
<dbReference type="Pfam" id="PF04290">
    <property type="entry name" value="DctQ"/>
    <property type="match status" value="1"/>
</dbReference>
<sequence>MDSLLKLSRWIDALTERVGKTAIWLVLVVVLVSTGNAVLRYTLNYSSNAFLEIQWYLFGAIFLACSGYTLMRNEHVRIDLIASKLSKRGQTWIDILGILFFLMPMAFTILILSWPVFMHAFAANEMSNSPGGLIMWPVRLMIPVGFVLLIMQGISELIKRIGFLKGLCPDPTEKVIAMTAEEELAAIIKARKEKGEA</sequence>
<dbReference type="STRING" id="83767.SAMN05660652_02986"/>
<proteinExistence type="inferred from homology"/>
<evidence type="ECO:0000256" key="4">
    <source>
        <dbReference type="ARBA" id="ARBA00022519"/>
    </source>
</evidence>
<feature type="transmembrane region" description="Helical" evidence="9">
    <location>
        <begin position="92"/>
        <end position="114"/>
    </location>
</feature>
<evidence type="ECO:0000313" key="12">
    <source>
        <dbReference type="Proteomes" id="UP000198607"/>
    </source>
</evidence>
<gene>
    <name evidence="11" type="ORF">SAMN05660652_02986</name>
</gene>
<keyword evidence="3" id="KW-1003">Cell membrane</keyword>
<evidence type="ECO:0000256" key="3">
    <source>
        <dbReference type="ARBA" id="ARBA00022475"/>
    </source>
</evidence>
<keyword evidence="6 9" id="KW-1133">Transmembrane helix</keyword>
<dbReference type="PANTHER" id="PTHR35011:SF4">
    <property type="entry name" value="SLL1102 PROTEIN"/>
    <property type="match status" value="1"/>
</dbReference>
<evidence type="ECO:0000256" key="9">
    <source>
        <dbReference type="RuleBase" id="RU369079"/>
    </source>
</evidence>
<keyword evidence="4 9" id="KW-0997">Cell inner membrane</keyword>
<evidence type="ECO:0000313" key="11">
    <source>
        <dbReference type="EMBL" id="SDI17974.1"/>
    </source>
</evidence>
<feature type="transmembrane region" description="Helical" evidence="9">
    <location>
        <begin position="21"/>
        <end position="41"/>
    </location>
</feature>
<accession>A0A1G8IGB5</accession>
<protein>
    <recommendedName>
        <fullName evidence="9">TRAP transporter small permease protein</fullName>
    </recommendedName>
</protein>
<dbReference type="EMBL" id="FNCY01000014">
    <property type="protein sequence ID" value="SDI17974.1"/>
    <property type="molecule type" value="Genomic_DNA"/>
</dbReference>
<organism evidence="11 12">
    <name type="scientific">Propionivibrio dicarboxylicus</name>
    <dbReference type="NCBI Taxonomy" id="83767"/>
    <lineage>
        <taxon>Bacteria</taxon>
        <taxon>Pseudomonadati</taxon>
        <taxon>Pseudomonadota</taxon>
        <taxon>Betaproteobacteria</taxon>
        <taxon>Rhodocyclales</taxon>
        <taxon>Rhodocyclaceae</taxon>
        <taxon>Propionivibrio</taxon>
    </lineage>
</organism>
<dbReference type="InterPro" id="IPR055348">
    <property type="entry name" value="DctQ"/>
</dbReference>
<comment type="subcellular location">
    <subcellularLocation>
        <location evidence="1 9">Cell inner membrane</location>
        <topology evidence="1 9">Multi-pass membrane protein</topology>
    </subcellularLocation>
</comment>
<comment type="function">
    <text evidence="9">Part of the tripartite ATP-independent periplasmic (TRAP) transport system.</text>
</comment>
<dbReference type="Proteomes" id="UP000198607">
    <property type="component" value="Unassembled WGS sequence"/>
</dbReference>
<keyword evidence="12" id="KW-1185">Reference proteome</keyword>
<name>A0A1G8IGB5_9RHOO</name>
<dbReference type="InterPro" id="IPR007387">
    <property type="entry name" value="TRAP_DctQ"/>
</dbReference>
<evidence type="ECO:0000256" key="7">
    <source>
        <dbReference type="ARBA" id="ARBA00023136"/>
    </source>
</evidence>
<dbReference type="GO" id="GO:0005886">
    <property type="term" value="C:plasma membrane"/>
    <property type="evidence" value="ECO:0007669"/>
    <property type="project" value="UniProtKB-SubCell"/>
</dbReference>
<keyword evidence="5 9" id="KW-0812">Transmembrane</keyword>
<evidence type="ECO:0000259" key="10">
    <source>
        <dbReference type="Pfam" id="PF04290"/>
    </source>
</evidence>
<feature type="domain" description="Tripartite ATP-independent periplasmic transporters DctQ component" evidence="10">
    <location>
        <begin position="30"/>
        <end position="160"/>
    </location>
</feature>
<comment type="subunit">
    <text evidence="9">The complex comprises the extracytoplasmic solute receptor protein and the two transmembrane proteins.</text>
</comment>